<name>A0AAW9IWX4_CLOPF</name>
<feature type="non-terminal residue" evidence="6">
    <location>
        <position position="1"/>
    </location>
</feature>
<proteinExistence type="inferred from homology"/>
<dbReference type="EMBL" id="WNVG01000813">
    <property type="protein sequence ID" value="MDZ5034691.1"/>
    <property type="molecule type" value="Genomic_DNA"/>
</dbReference>
<organism evidence="6 7">
    <name type="scientific">Clostridium perfringens</name>
    <dbReference type="NCBI Taxonomy" id="1502"/>
    <lineage>
        <taxon>Bacteria</taxon>
        <taxon>Bacillati</taxon>
        <taxon>Bacillota</taxon>
        <taxon>Clostridia</taxon>
        <taxon>Eubacteriales</taxon>
        <taxon>Clostridiaceae</taxon>
        <taxon>Clostridium</taxon>
    </lineage>
</organism>
<evidence type="ECO:0000256" key="4">
    <source>
        <dbReference type="ARBA" id="ARBA00022840"/>
    </source>
</evidence>
<dbReference type="Proteomes" id="UP001289066">
    <property type="component" value="Unassembled WGS sequence"/>
</dbReference>
<keyword evidence="3" id="KW-0547">Nucleotide-binding</keyword>
<keyword evidence="4" id="KW-0067">ATP-binding</keyword>
<dbReference type="AlphaFoldDB" id="A0AAW9IWX4"/>
<protein>
    <submittedName>
        <fullName evidence="6">V-type ATP synthase subunit A</fullName>
    </submittedName>
</protein>
<evidence type="ECO:0000256" key="1">
    <source>
        <dbReference type="ARBA" id="ARBA00008936"/>
    </source>
</evidence>
<evidence type="ECO:0000256" key="2">
    <source>
        <dbReference type="ARBA" id="ARBA00022448"/>
    </source>
</evidence>
<keyword evidence="2" id="KW-0813">Transport</keyword>
<dbReference type="InterPro" id="IPR024034">
    <property type="entry name" value="ATPase_F1/V1_b/a_C"/>
</dbReference>
<comment type="similarity">
    <text evidence="1">Belongs to the ATPase alpha/beta chains family.</text>
</comment>
<gene>
    <name evidence="6" type="ORF">GNF81_18525</name>
</gene>
<accession>A0AAW9IWX4</accession>
<evidence type="ECO:0000256" key="5">
    <source>
        <dbReference type="ARBA" id="ARBA00023065"/>
    </source>
</evidence>
<keyword evidence="5" id="KW-0406">Ion transport</keyword>
<evidence type="ECO:0000256" key="3">
    <source>
        <dbReference type="ARBA" id="ARBA00022741"/>
    </source>
</evidence>
<evidence type="ECO:0000313" key="6">
    <source>
        <dbReference type="EMBL" id="MDZ5034691.1"/>
    </source>
</evidence>
<reference evidence="6" key="1">
    <citation type="submission" date="2019-11" db="EMBL/GenBank/DDBJ databases">
        <title>Characterization of Clostridium perfringens isolates from swine manure treated agricultural soils.</title>
        <authorList>
            <person name="Wushke S.T."/>
        </authorList>
    </citation>
    <scope>NUCLEOTIDE SEQUENCE</scope>
    <source>
        <strain evidence="6">X15</strain>
    </source>
</reference>
<sequence length="74" mass="8417">YKMLKLILLFKNEAERALQAGVYLNKILGLDEVRDKIARSKYIPEDQINRMDDIALELKAIIDTLINEGGVLDA</sequence>
<dbReference type="Gene3D" id="1.10.1140.10">
    <property type="entry name" value="Bovine Mitochondrial F1-atpase, Atp Synthase Beta Chain, Chain D, domain 3"/>
    <property type="match status" value="1"/>
</dbReference>
<comment type="caution">
    <text evidence="6">The sequence shown here is derived from an EMBL/GenBank/DDBJ whole genome shotgun (WGS) entry which is preliminary data.</text>
</comment>
<evidence type="ECO:0000313" key="7">
    <source>
        <dbReference type="Proteomes" id="UP001289066"/>
    </source>
</evidence>
<dbReference type="GO" id="GO:0006811">
    <property type="term" value="P:monoatomic ion transport"/>
    <property type="evidence" value="ECO:0007669"/>
    <property type="project" value="UniProtKB-KW"/>
</dbReference>